<gene>
    <name evidence="1" type="ordered locus">VIT_18s0041g01980</name>
</gene>
<dbReference type="PaxDb" id="29760-VIT_18s0041g01980.t01"/>
<dbReference type="EMBL" id="FN596744">
    <property type="protein sequence ID" value="CBI39240.3"/>
    <property type="molecule type" value="Genomic_DNA"/>
</dbReference>
<dbReference type="AlphaFoldDB" id="D7U926"/>
<evidence type="ECO:0000313" key="2">
    <source>
        <dbReference type="Proteomes" id="UP000009183"/>
    </source>
</evidence>
<dbReference type="Proteomes" id="UP000009183">
    <property type="component" value="Chromosome 18"/>
</dbReference>
<accession>D7U926</accession>
<evidence type="ECO:0000313" key="1">
    <source>
        <dbReference type="EMBL" id="CBI39240.3"/>
    </source>
</evidence>
<organism evidence="1 2">
    <name type="scientific">Vitis vinifera</name>
    <name type="common">Grape</name>
    <dbReference type="NCBI Taxonomy" id="29760"/>
    <lineage>
        <taxon>Eukaryota</taxon>
        <taxon>Viridiplantae</taxon>
        <taxon>Streptophyta</taxon>
        <taxon>Embryophyta</taxon>
        <taxon>Tracheophyta</taxon>
        <taxon>Spermatophyta</taxon>
        <taxon>Magnoliopsida</taxon>
        <taxon>eudicotyledons</taxon>
        <taxon>Gunneridae</taxon>
        <taxon>Pentapetalae</taxon>
        <taxon>rosids</taxon>
        <taxon>Vitales</taxon>
        <taxon>Vitaceae</taxon>
        <taxon>Viteae</taxon>
        <taxon>Vitis</taxon>
    </lineage>
</organism>
<protein>
    <submittedName>
        <fullName evidence="1">Uncharacterized protein</fullName>
    </submittedName>
</protein>
<dbReference type="InParanoid" id="D7U926"/>
<keyword evidence="2" id="KW-1185">Reference proteome</keyword>
<sequence>MYLSSSNLYGGCLDSDAGFSNITDDATDCSLLGCGTWCHFEARSMLWKTVSVNWTIFYGIRRHHK</sequence>
<dbReference type="HOGENOM" id="CLU_2854231_0_0_1"/>
<reference evidence="2" key="1">
    <citation type="journal article" date="2007" name="Nature">
        <title>The grapevine genome sequence suggests ancestral hexaploidization in major angiosperm phyla.</title>
        <authorList>
            <consortium name="The French-Italian Public Consortium for Grapevine Genome Characterization."/>
            <person name="Jaillon O."/>
            <person name="Aury J.-M."/>
            <person name="Noel B."/>
            <person name="Policriti A."/>
            <person name="Clepet C."/>
            <person name="Casagrande A."/>
            <person name="Choisne N."/>
            <person name="Aubourg S."/>
            <person name="Vitulo N."/>
            <person name="Jubin C."/>
            <person name="Vezzi A."/>
            <person name="Legeai F."/>
            <person name="Hugueney P."/>
            <person name="Dasilva C."/>
            <person name="Horner D."/>
            <person name="Mica E."/>
            <person name="Jublot D."/>
            <person name="Poulain J."/>
            <person name="Bruyere C."/>
            <person name="Billault A."/>
            <person name="Segurens B."/>
            <person name="Gouyvenoux M."/>
            <person name="Ugarte E."/>
            <person name="Cattonaro F."/>
            <person name="Anthouard V."/>
            <person name="Vico V."/>
            <person name="Del Fabbro C."/>
            <person name="Alaux M."/>
            <person name="Di Gaspero G."/>
            <person name="Dumas V."/>
            <person name="Felice N."/>
            <person name="Paillard S."/>
            <person name="Juman I."/>
            <person name="Moroldo M."/>
            <person name="Scalabrin S."/>
            <person name="Canaguier A."/>
            <person name="Le Clainche I."/>
            <person name="Malacrida G."/>
            <person name="Durand E."/>
            <person name="Pesole G."/>
            <person name="Laucou V."/>
            <person name="Chatelet P."/>
            <person name="Merdinoglu D."/>
            <person name="Delledonne M."/>
            <person name="Pezzotti M."/>
            <person name="Lecharny A."/>
            <person name="Scarpelli C."/>
            <person name="Artiguenave F."/>
            <person name="Pe M.E."/>
            <person name="Valle G."/>
            <person name="Morgante M."/>
            <person name="Caboche M."/>
            <person name="Adam-Blondon A.-F."/>
            <person name="Weissenbach J."/>
            <person name="Quetier F."/>
            <person name="Wincker P."/>
        </authorList>
    </citation>
    <scope>NUCLEOTIDE SEQUENCE [LARGE SCALE GENOMIC DNA]</scope>
    <source>
        <strain evidence="2">cv. Pinot noir / PN40024</strain>
    </source>
</reference>
<name>D7U926_VITVI</name>
<proteinExistence type="predicted"/>